<feature type="transmembrane region" description="Helical" evidence="1">
    <location>
        <begin position="125"/>
        <end position="145"/>
    </location>
</feature>
<feature type="transmembrane region" description="Helical" evidence="1">
    <location>
        <begin position="305"/>
        <end position="327"/>
    </location>
</feature>
<dbReference type="STRING" id="1798384.A3D03_03085"/>
<feature type="transmembrane region" description="Helical" evidence="1">
    <location>
        <begin position="177"/>
        <end position="203"/>
    </location>
</feature>
<protein>
    <recommendedName>
        <fullName evidence="4">Membrane protein 6-pyruvoyl-tetrahydropterin synthase-related domain-containing protein</fullName>
    </recommendedName>
</protein>
<evidence type="ECO:0000313" key="3">
    <source>
        <dbReference type="Proteomes" id="UP000177092"/>
    </source>
</evidence>
<dbReference type="Proteomes" id="UP000177092">
    <property type="component" value="Unassembled WGS sequence"/>
</dbReference>
<name>A0A1F6A693_9BACT</name>
<evidence type="ECO:0008006" key="4">
    <source>
        <dbReference type="Google" id="ProtNLM"/>
    </source>
</evidence>
<feature type="transmembrane region" description="Helical" evidence="1">
    <location>
        <begin position="224"/>
        <end position="245"/>
    </location>
</feature>
<feature type="transmembrane region" description="Helical" evidence="1">
    <location>
        <begin position="1060"/>
        <end position="1079"/>
    </location>
</feature>
<keyword evidence="1" id="KW-1133">Transmembrane helix</keyword>
<proteinExistence type="predicted"/>
<evidence type="ECO:0000256" key="1">
    <source>
        <dbReference type="SAM" id="Phobius"/>
    </source>
</evidence>
<comment type="caution">
    <text evidence="2">The sequence shown here is derived from an EMBL/GenBank/DDBJ whole genome shotgun (WGS) entry which is preliminary data.</text>
</comment>
<feature type="transmembrane region" description="Helical" evidence="1">
    <location>
        <begin position="6"/>
        <end position="24"/>
    </location>
</feature>
<evidence type="ECO:0000313" key="2">
    <source>
        <dbReference type="EMBL" id="OGG20269.1"/>
    </source>
</evidence>
<dbReference type="EMBL" id="MFJN01000051">
    <property type="protein sequence ID" value="OGG20269.1"/>
    <property type="molecule type" value="Genomic_DNA"/>
</dbReference>
<feature type="transmembrane region" description="Helical" evidence="1">
    <location>
        <begin position="89"/>
        <end position="110"/>
    </location>
</feature>
<sequence>MKLKNYFPVIILASISILIGILNYKSGIWLTGWDNLHPEFNFWLNIKRSIFAVWQEYQGLGLLGGMGHASDLPRQIFLLLFSLFIKTNYLRYIWISLMLIIGPIGVYQLLHTVLPYDLSTDKKKIYGFLGGLFYLLNLATVQIFYVPFEAFVTHYGFLPWLLAFTFSYLLSGNRKTLIYFIILSLIGSAQAYVPTLFVVYCMALSLIFLSELFKKNKVQRLKKILVLVFATFIINAYWLLPFLYFTATSSSVVSAAKENYMATDDIYLRNKEFGTIPNVALIKGFWFKFVDYGANRELNYMIDPWLRYSASPIILLSGYFFFFLILLGLLSQSKKRSEFSYSLILLFMLPFSMLLTDTFPFSELNNVVRSYIPLFSQVFRVPFTKFAILASLTYSILFAFGVGSLVSIMEKYYKRASLIILPILVLIFIYALPIFQGKLFYDNVKLKIPDEYFETFKYFSNKGNTGRIANFPQASYWGWNHYSWGGRGSGFIWYGIENPILDRAFDGYSTSDENYYWEISQAIYSGNQEMFEKSLDKYQILWLLVDDSVISFSSQKEIYFNKLDEMIGKSQKITPSAVFGKIRIYRVLLTSEPKNLVFLSNSLVNIGPQYKWNNYDKAYEEYGNYISDNRQQITDNKTNNSNDLKPITYNLQPDVYYPFRSLFTGRKQEELEFGVEDLGTYFSFKTKIPKSMEGAKLVIPKFGNEVFNVGEINLDNIVSKDPQVFLDGEVIQIPPPLHLAGIMASPPEVDQPATPEVKISSEVSLTLPYIKEGNLEVRVPKVGGLYSYDSNVTFDVFENVPKTCDQFNKGLLTQETVIENNTKLLKLTSVGSSNCLDMDLGNLAQRYGYLVTVESKNVEGKSLLISVINKNSQRSDLETYLPKKPLTYNLKPNTSFFILPPMEPDAIGYTLHFDNISIGRVKTVNELGRITVNPIPYKFLTSLKIVTDLSAFKGQTLKGDIKVDHPNPSFYKVDLSADSTLTPNTYMVLSQSFDKGWKAYEISCQLSVVSCQLKKLFPFIFFKEIKDHVLVNNWENGWDLSSTSYNLQPVTIIIVYLPQYLEYLGFSLLVIFLGFLFLTREKKYPHGIKIEPVVN</sequence>
<organism evidence="2 3">
    <name type="scientific">Candidatus Gottesmanbacteria bacterium RIFCSPHIGHO2_02_FULL_40_13</name>
    <dbReference type="NCBI Taxonomy" id="1798384"/>
    <lineage>
        <taxon>Bacteria</taxon>
        <taxon>Candidatus Gottesmaniibacteriota</taxon>
    </lineage>
</organism>
<feature type="transmembrane region" description="Helical" evidence="1">
    <location>
        <begin position="418"/>
        <end position="435"/>
    </location>
</feature>
<feature type="transmembrane region" description="Helical" evidence="1">
    <location>
        <begin position="152"/>
        <end position="171"/>
    </location>
</feature>
<accession>A0A1F6A693</accession>
<reference evidence="2 3" key="1">
    <citation type="journal article" date="2016" name="Nat. Commun.">
        <title>Thousands of microbial genomes shed light on interconnected biogeochemical processes in an aquifer system.</title>
        <authorList>
            <person name="Anantharaman K."/>
            <person name="Brown C.T."/>
            <person name="Hug L.A."/>
            <person name="Sharon I."/>
            <person name="Castelle C.J."/>
            <person name="Probst A.J."/>
            <person name="Thomas B.C."/>
            <person name="Singh A."/>
            <person name="Wilkins M.J."/>
            <person name="Karaoz U."/>
            <person name="Brodie E.L."/>
            <person name="Williams K.H."/>
            <person name="Hubbard S.S."/>
            <person name="Banfield J.F."/>
        </authorList>
    </citation>
    <scope>NUCLEOTIDE SEQUENCE [LARGE SCALE GENOMIC DNA]</scope>
</reference>
<feature type="transmembrane region" description="Helical" evidence="1">
    <location>
        <begin position="339"/>
        <end position="356"/>
    </location>
</feature>
<keyword evidence="1" id="KW-0472">Membrane</keyword>
<feature type="transmembrane region" description="Helical" evidence="1">
    <location>
        <begin position="386"/>
        <end position="406"/>
    </location>
</feature>
<keyword evidence="1" id="KW-0812">Transmembrane</keyword>
<dbReference type="AlphaFoldDB" id="A0A1F6A693"/>
<gene>
    <name evidence="2" type="ORF">A3D03_03085</name>
</gene>